<evidence type="ECO:0000259" key="6">
    <source>
        <dbReference type="PROSITE" id="PS50931"/>
    </source>
</evidence>
<dbReference type="PANTHER" id="PTHR30118:SF15">
    <property type="entry name" value="TRANSCRIPTIONAL REGULATORY PROTEIN"/>
    <property type="match status" value="1"/>
</dbReference>
<evidence type="ECO:0000256" key="4">
    <source>
        <dbReference type="ARBA" id="ARBA00023125"/>
    </source>
</evidence>
<keyword evidence="3" id="KW-0805">Transcription regulation</keyword>
<dbReference type="CDD" id="cd08459">
    <property type="entry name" value="PBP2_DntR_NahR_LinR_like"/>
    <property type="match status" value="1"/>
</dbReference>
<dbReference type="KEGG" id="pstg:E8M01_19960"/>
<dbReference type="InterPro" id="IPR050389">
    <property type="entry name" value="LysR-type_TF"/>
</dbReference>
<comment type="similarity">
    <text evidence="1">Belongs to the LysR transcriptional regulatory family.</text>
</comment>
<dbReference type="Gene3D" id="3.40.190.10">
    <property type="entry name" value="Periplasmic binding protein-like II"/>
    <property type="match status" value="2"/>
</dbReference>
<dbReference type="GO" id="GO:0003700">
    <property type="term" value="F:DNA-binding transcription factor activity"/>
    <property type="evidence" value="ECO:0007669"/>
    <property type="project" value="InterPro"/>
</dbReference>
<protein>
    <submittedName>
        <fullName evidence="7">LysR family transcriptional regulator</fullName>
    </submittedName>
</protein>
<dbReference type="Pfam" id="PF03466">
    <property type="entry name" value="LysR_substrate"/>
    <property type="match status" value="1"/>
</dbReference>
<dbReference type="PRINTS" id="PR00039">
    <property type="entry name" value="HTHLYSR"/>
</dbReference>
<dbReference type="Gene3D" id="1.10.10.10">
    <property type="entry name" value="Winged helix-like DNA-binding domain superfamily/Winged helix DNA-binding domain"/>
    <property type="match status" value="1"/>
</dbReference>
<accession>A0A4D7B7D2</accession>
<evidence type="ECO:0000313" key="8">
    <source>
        <dbReference type="Proteomes" id="UP000298781"/>
    </source>
</evidence>
<gene>
    <name evidence="7" type="ORF">E8M01_19960</name>
</gene>
<dbReference type="SUPFAM" id="SSF46785">
    <property type="entry name" value="Winged helix' DNA-binding domain"/>
    <property type="match status" value="1"/>
</dbReference>
<keyword evidence="8" id="KW-1185">Reference proteome</keyword>
<reference evidence="7 8" key="1">
    <citation type="submission" date="2019-04" db="EMBL/GenBank/DDBJ databases">
        <title>Phreatobacter aquaticus sp. nov.</title>
        <authorList>
            <person name="Choi A."/>
        </authorList>
    </citation>
    <scope>NUCLEOTIDE SEQUENCE [LARGE SCALE GENOMIC DNA]</scope>
    <source>
        <strain evidence="7 8">KCTC 52518</strain>
    </source>
</reference>
<dbReference type="AlphaFoldDB" id="A0A4D7B7D2"/>
<dbReference type="GO" id="GO:0003677">
    <property type="term" value="F:DNA binding"/>
    <property type="evidence" value="ECO:0007669"/>
    <property type="project" value="UniProtKB-KW"/>
</dbReference>
<dbReference type="InterPro" id="IPR000847">
    <property type="entry name" value="LysR_HTH_N"/>
</dbReference>
<evidence type="ECO:0000256" key="5">
    <source>
        <dbReference type="ARBA" id="ARBA00023163"/>
    </source>
</evidence>
<feature type="domain" description="HTH lysR-type" evidence="6">
    <location>
        <begin position="12"/>
        <end position="69"/>
    </location>
</feature>
<name>A0A4D7B7D2_9HYPH</name>
<dbReference type="SUPFAM" id="SSF53850">
    <property type="entry name" value="Periplasmic binding protein-like II"/>
    <property type="match status" value="1"/>
</dbReference>
<evidence type="ECO:0000256" key="2">
    <source>
        <dbReference type="ARBA" id="ARBA00022458"/>
    </source>
</evidence>
<dbReference type="InterPro" id="IPR036390">
    <property type="entry name" value="WH_DNA-bd_sf"/>
</dbReference>
<evidence type="ECO:0000256" key="3">
    <source>
        <dbReference type="ARBA" id="ARBA00023015"/>
    </source>
</evidence>
<proteinExistence type="inferred from homology"/>
<evidence type="ECO:0000313" key="7">
    <source>
        <dbReference type="EMBL" id="QCI66290.1"/>
    </source>
</evidence>
<dbReference type="InterPro" id="IPR005119">
    <property type="entry name" value="LysR_subst-bd"/>
</dbReference>
<sequence length="314" mass="34541">MDTMLFRDIADISFRQLRVLHVLMLEKSLTRAATLLGTTQPAISKVLAKLRLEFNDPLFVRVGATMQPTPKALLLAEPLRQLLAQAEALGRAPVNFDPTSSFRQYRLLVSDVGQLRFLPPLMNALVTEGPHVQLVALPLDIRQFQAQLETGVADIALGAFPRATQGLRRQRLYSEGYLSVARADHPRLAQLTGRAGFLAERHIIVAASYTGHGAHVMAEQALTTEIPADRIVLSVPSFVGAALAAARSQAIATLPGRLAQGFGREIGLVAFRPPLVLPKIEIAQYWHERYHRDAGHQWLRALVHRTFGGPARAD</sequence>
<dbReference type="Pfam" id="PF00126">
    <property type="entry name" value="HTH_1"/>
    <property type="match status" value="1"/>
</dbReference>
<dbReference type="PROSITE" id="PS50931">
    <property type="entry name" value="HTH_LYSR"/>
    <property type="match status" value="1"/>
</dbReference>
<dbReference type="OrthoDB" id="8339333at2"/>
<keyword evidence="4" id="KW-0238">DNA-binding</keyword>
<dbReference type="Proteomes" id="UP000298781">
    <property type="component" value="Chromosome"/>
</dbReference>
<organism evidence="7 8">
    <name type="scientific">Phreatobacter stygius</name>
    <dbReference type="NCBI Taxonomy" id="1940610"/>
    <lineage>
        <taxon>Bacteria</taxon>
        <taxon>Pseudomonadati</taxon>
        <taxon>Pseudomonadota</taxon>
        <taxon>Alphaproteobacteria</taxon>
        <taxon>Hyphomicrobiales</taxon>
        <taxon>Phreatobacteraceae</taxon>
        <taxon>Phreatobacter</taxon>
    </lineage>
</organism>
<keyword evidence="5" id="KW-0804">Transcription</keyword>
<evidence type="ECO:0000256" key="1">
    <source>
        <dbReference type="ARBA" id="ARBA00009437"/>
    </source>
</evidence>
<dbReference type="InterPro" id="IPR036388">
    <property type="entry name" value="WH-like_DNA-bd_sf"/>
</dbReference>
<dbReference type="EMBL" id="CP039690">
    <property type="protein sequence ID" value="QCI66290.1"/>
    <property type="molecule type" value="Genomic_DNA"/>
</dbReference>
<dbReference type="PANTHER" id="PTHR30118">
    <property type="entry name" value="HTH-TYPE TRANSCRIPTIONAL REGULATOR LEUO-RELATED"/>
    <property type="match status" value="1"/>
</dbReference>
<keyword evidence="2" id="KW-0536">Nodulation</keyword>